<dbReference type="AlphaFoldDB" id="A0A4Y2M3X1"/>
<comment type="caution">
    <text evidence="1">The sequence shown here is derived from an EMBL/GenBank/DDBJ whole genome shotgun (WGS) entry which is preliminary data.</text>
</comment>
<reference evidence="1 2" key="1">
    <citation type="journal article" date="2019" name="Sci. Rep.">
        <title>Orb-weaving spider Araneus ventricosus genome elucidates the spidroin gene catalogue.</title>
        <authorList>
            <person name="Kono N."/>
            <person name="Nakamura H."/>
            <person name="Ohtoshi R."/>
            <person name="Moran D.A.P."/>
            <person name="Shinohara A."/>
            <person name="Yoshida Y."/>
            <person name="Fujiwara M."/>
            <person name="Mori M."/>
            <person name="Tomita M."/>
            <person name="Arakawa K."/>
        </authorList>
    </citation>
    <scope>NUCLEOTIDE SEQUENCE [LARGE SCALE GENOMIC DNA]</scope>
</reference>
<gene>
    <name evidence="1" type="ORF">AVEN_55722_1</name>
</gene>
<name>A0A4Y2M3X1_ARAVE</name>
<protein>
    <submittedName>
        <fullName evidence="1">Uncharacterized protein</fullName>
    </submittedName>
</protein>
<proteinExistence type="predicted"/>
<keyword evidence="2" id="KW-1185">Reference proteome</keyword>
<sequence>MTLMRITTILCNNRQLLQLILKWEFEESYERRLCSRKRREWADIQAMANELVSQICSCDKLSDMIMEMLWPVCCRIMLWKSKYAYSIGNHFLRHFHWRSEGRIDDILTAIHITGNKNISIRRRFVLACSVGFYRDMMEIWKETSNDDKMYFRSENREKVGPLLRFCAHFMESSYDLLPLFLYDACACAF</sequence>
<dbReference type="EMBL" id="BGPR01006764">
    <property type="protein sequence ID" value="GBN21671.1"/>
    <property type="molecule type" value="Genomic_DNA"/>
</dbReference>
<organism evidence="1 2">
    <name type="scientific">Araneus ventricosus</name>
    <name type="common">Orbweaver spider</name>
    <name type="synonym">Epeira ventricosa</name>
    <dbReference type="NCBI Taxonomy" id="182803"/>
    <lineage>
        <taxon>Eukaryota</taxon>
        <taxon>Metazoa</taxon>
        <taxon>Ecdysozoa</taxon>
        <taxon>Arthropoda</taxon>
        <taxon>Chelicerata</taxon>
        <taxon>Arachnida</taxon>
        <taxon>Araneae</taxon>
        <taxon>Araneomorphae</taxon>
        <taxon>Entelegynae</taxon>
        <taxon>Araneoidea</taxon>
        <taxon>Araneidae</taxon>
        <taxon>Araneus</taxon>
    </lineage>
</organism>
<evidence type="ECO:0000313" key="1">
    <source>
        <dbReference type="EMBL" id="GBN21671.1"/>
    </source>
</evidence>
<dbReference type="Proteomes" id="UP000499080">
    <property type="component" value="Unassembled WGS sequence"/>
</dbReference>
<evidence type="ECO:0000313" key="2">
    <source>
        <dbReference type="Proteomes" id="UP000499080"/>
    </source>
</evidence>
<accession>A0A4Y2M3X1</accession>